<accession>A0A7W7VMA6</accession>
<protein>
    <recommendedName>
        <fullName evidence="1">Transcription regulator AsnC/Lrp ligand binding domain-containing protein</fullName>
    </recommendedName>
</protein>
<dbReference type="InterPro" id="IPR011008">
    <property type="entry name" value="Dimeric_a/b-barrel"/>
</dbReference>
<reference evidence="2 3" key="1">
    <citation type="submission" date="2020-08" db="EMBL/GenBank/DDBJ databases">
        <title>Genomic Encyclopedia of Type Strains, Phase III (KMG-III): the genomes of soil and plant-associated and newly described type strains.</title>
        <authorList>
            <person name="Whitman W."/>
        </authorList>
    </citation>
    <scope>NUCLEOTIDE SEQUENCE [LARGE SCALE GENOMIC DNA]</scope>
    <source>
        <strain evidence="2 3">CECT 8840</strain>
    </source>
</reference>
<dbReference type="RefSeq" id="WP_184714095.1">
    <property type="nucleotide sequence ID" value="NZ_JACHJP010000002.1"/>
</dbReference>
<evidence type="ECO:0000313" key="2">
    <source>
        <dbReference type="EMBL" id="MBB4915433.1"/>
    </source>
</evidence>
<dbReference type="SUPFAM" id="SSF54909">
    <property type="entry name" value="Dimeric alpha+beta barrel"/>
    <property type="match status" value="1"/>
</dbReference>
<organism evidence="2 3">
    <name type="scientific">Streptosporangium saharense</name>
    <dbReference type="NCBI Taxonomy" id="1706840"/>
    <lineage>
        <taxon>Bacteria</taxon>
        <taxon>Bacillati</taxon>
        <taxon>Actinomycetota</taxon>
        <taxon>Actinomycetes</taxon>
        <taxon>Streptosporangiales</taxon>
        <taxon>Streptosporangiaceae</taxon>
        <taxon>Streptosporangium</taxon>
    </lineage>
</organism>
<gene>
    <name evidence="2" type="ORF">FHS44_002518</name>
</gene>
<proteinExistence type="predicted"/>
<dbReference type="Proteomes" id="UP000552644">
    <property type="component" value="Unassembled WGS sequence"/>
</dbReference>
<dbReference type="Pfam" id="PF01037">
    <property type="entry name" value="AsnC_trans_reg"/>
    <property type="match status" value="1"/>
</dbReference>
<dbReference type="InterPro" id="IPR019887">
    <property type="entry name" value="Tscrpt_reg_AsnC/Lrp_C"/>
</dbReference>
<sequence>MTAPVRADVHVRLAPGITTCDYGRRLRGMPGVVGALVVVGDFDLTVRVACDDLRGTMARLRQAGARDLAAELIVRTLLG</sequence>
<dbReference type="EMBL" id="JACHJP010000002">
    <property type="protein sequence ID" value="MBB4915433.1"/>
    <property type="molecule type" value="Genomic_DNA"/>
</dbReference>
<dbReference type="Gene3D" id="3.30.70.920">
    <property type="match status" value="1"/>
</dbReference>
<comment type="caution">
    <text evidence="2">The sequence shown here is derived from an EMBL/GenBank/DDBJ whole genome shotgun (WGS) entry which is preliminary data.</text>
</comment>
<feature type="domain" description="Transcription regulator AsnC/Lrp ligand binding" evidence="1">
    <location>
        <begin position="9"/>
        <end position="54"/>
    </location>
</feature>
<evidence type="ECO:0000259" key="1">
    <source>
        <dbReference type="Pfam" id="PF01037"/>
    </source>
</evidence>
<evidence type="ECO:0000313" key="3">
    <source>
        <dbReference type="Proteomes" id="UP000552644"/>
    </source>
</evidence>
<name>A0A7W7VMA6_9ACTN</name>
<dbReference type="AlphaFoldDB" id="A0A7W7VMA6"/>
<keyword evidence="3" id="KW-1185">Reference proteome</keyword>